<evidence type="ECO:0000313" key="9">
    <source>
        <dbReference type="Proteomes" id="UP000199036"/>
    </source>
</evidence>
<dbReference type="InterPro" id="IPR003594">
    <property type="entry name" value="HATPase_dom"/>
</dbReference>
<keyword evidence="6" id="KW-0812">Transmembrane</keyword>
<dbReference type="PANTHER" id="PTHR43047:SF72">
    <property type="entry name" value="OSMOSENSING HISTIDINE PROTEIN KINASE SLN1"/>
    <property type="match status" value="1"/>
</dbReference>
<evidence type="ECO:0000256" key="1">
    <source>
        <dbReference type="ARBA" id="ARBA00000085"/>
    </source>
</evidence>
<keyword evidence="3" id="KW-0597">Phosphoprotein</keyword>
<dbReference type="EC" id="2.7.13.3" evidence="2"/>
<dbReference type="SUPFAM" id="SSF55874">
    <property type="entry name" value="ATPase domain of HSP90 chaperone/DNA topoisomerase II/histidine kinase"/>
    <property type="match status" value="1"/>
</dbReference>
<evidence type="ECO:0000256" key="6">
    <source>
        <dbReference type="SAM" id="Phobius"/>
    </source>
</evidence>
<evidence type="ECO:0000256" key="3">
    <source>
        <dbReference type="ARBA" id="ARBA00022553"/>
    </source>
</evidence>
<dbReference type="STRING" id="913024.SAMN05421741_1025"/>
<dbReference type="AlphaFoldDB" id="A0A1I4WXK1"/>
<dbReference type="Proteomes" id="UP000199036">
    <property type="component" value="Unassembled WGS sequence"/>
</dbReference>
<reference evidence="9" key="1">
    <citation type="submission" date="2016-10" db="EMBL/GenBank/DDBJ databases">
        <authorList>
            <person name="Varghese N."/>
            <person name="Submissions S."/>
        </authorList>
    </citation>
    <scope>NUCLEOTIDE SEQUENCE [LARGE SCALE GENOMIC DNA]</scope>
    <source>
        <strain evidence="9">DS-12</strain>
    </source>
</reference>
<dbReference type="Gene3D" id="3.30.565.10">
    <property type="entry name" value="Histidine kinase-like ATPase, C-terminal domain"/>
    <property type="match status" value="1"/>
</dbReference>
<dbReference type="RefSeq" id="WP_091518111.1">
    <property type="nucleotide sequence ID" value="NZ_FOVI01000002.1"/>
</dbReference>
<comment type="catalytic activity">
    <reaction evidence="1">
        <text>ATP + protein L-histidine = ADP + protein N-phospho-L-histidine.</text>
        <dbReference type="EC" id="2.7.13.3"/>
    </reaction>
</comment>
<dbReference type="GO" id="GO:0000155">
    <property type="term" value="F:phosphorelay sensor kinase activity"/>
    <property type="evidence" value="ECO:0007669"/>
    <property type="project" value="InterPro"/>
</dbReference>
<keyword evidence="6" id="KW-0472">Membrane</keyword>
<dbReference type="CDD" id="cd00082">
    <property type="entry name" value="HisKA"/>
    <property type="match status" value="1"/>
</dbReference>
<name>A0A1I4WXK1_9FLAO</name>
<dbReference type="SMART" id="SM00388">
    <property type="entry name" value="HisKA"/>
    <property type="match status" value="1"/>
</dbReference>
<keyword evidence="4" id="KW-0808">Transferase</keyword>
<dbReference type="InterPro" id="IPR036097">
    <property type="entry name" value="HisK_dim/P_sf"/>
</dbReference>
<dbReference type="GO" id="GO:0005886">
    <property type="term" value="C:plasma membrane"/>
    <property type="evidence" value="ECO:0007669"/>
    <property type="project" value="TreeGrafter"/>
</dbReference>
<sequence length="587" mass="67180">MKEKKGQTFNFKAVKFKYRKAVHYTLLTSVIFLQLILLLILYNEIFNEPKLQELEAELHISEQAKHFSDLTKDDYIAAQNNLQNYIHTKEDQYLLAYNDALTSLSNNIQNLANTAGKSDLFSLHLKKDTGLKISVNNINTKIDSLRGIEYIPMPPFTDNQFKLKAFKYDDILDSVNVETTVSVDSVERKGLFSRVSNAIAGKVDVQKEKSNVVLTLQKGTNVSSGSIEEQLEYLFKNTNDYYQKEFQNYKKRYSKQLAAVKKNDTGFFDTNKELLNYSNLLLKKYNDALVSFTNDARQKFQEQYQTNKKIRNYAIIGVIFFMVLISVILAFITRLTFAYESRLVAARKKIEQNLNFKNRIVGMISHEIRSPLNIISIYSRGIRRQIEDQDVQESLKSIEFTTHSLSLLANQILDLSKNENKKLALNKTTFNLKYELDEVLKSLSSFVESNENKLLVTNGITEDIMVHSDVVKIHQLFYNIVGNANKFTKKGQISVNVSLEKAAKNTQRLLVEVKDNGAGINEEDLKHIFDSYHQGEISAEIKNLGAGLGLNLCKEIIELFKGKIRVTSKQNVETVVTFDLILDTPEK</sequence>
<evidence type="ECO:0000256" key="4">
    <source>
        <dbReference type="ARBA" id="ARBA00022679"/>
    </source>
</evidence>
<dbReference type="InterPro" id="IPR003661">
    <property type="entry name" value="HisK_dim/P_dom"/>
</dbReference>
<dbReference type="SMART" id="SM00387">
    <property type="entry name" value="HATPase_c"/>
    <property type="match status" value="1"/>
</dbReference>
<dbReference type="InterPro" id="IPR036890">
    <property type="entry name" value="HATPase_C_sf"/>
</dbReference>
<organism evidence="8 9">
    <name type="scientific">Paenimyroides ummariense</name>
    <dbReference type="NCBI Taxonomy" id="913024"/>
    <lineage>
        <taxon>Bacteria</taxon>
        <taxon>Pseudomonadati</taxon>
        <taxon>Bacteroidota</taxon>
        <taxon>Flavobacteriia</taxon>
        <taxon>Flavobacteriales</taxon>
        <taxon>Flavobacteriaceae</taxon>
        <taxon>Paenimyroides</taxon>
    </lineage>
</organism>
<gene>
    <name evidence="8" type="ORF">SAMN05421741_1025</name>
</gene>
<dbReference type="InterPro" id="IPR004358">
    <property type="entry name" value="Sig_transdc_His_kin-like_C"/>
</dbReference>
<proteinExistence type="predicted"/>
<evidence type="ECO:0000313" key="8">
    <source>
        <dbReference type="EMBL" id="SFN18471.1"/>
    </source>
</evidence>
<evidence type="ECO:0000259" key="7">
    <source>
        <dbReference type="PROSITE" id="PS50109"/>
    </source>
</evidence>
<dbReference type="Gene3D" id="1.10.287.130">
    <property type="match status" value="1"/>
</dbReference>
<dbReference type="PANTHER" id="PTHR43047">
    <property type="entry name" value="TWO-COMPONENT HISTIDINE PROTEIN KINASE"/>
    <property type="match status" value="1"/>
</dbReference>
<dbReference type="InterPro" id="IPR005467">
    <property type="entry name" value="His_kinase_dom"/>
</dbReference>
<feature type="transmembrane region" description="Helical" evidence="6">
    <location>
        <begin position="313"/>
        <end position="339"/>
    </location>
</feature>
<keyword evidence="5 8" id="KW-0418">Kinase</keyword>
<dbReference type="EMBL" id="FOVI01000002">
    <property type="protein sequence ID" value="SFN18471.1"/>
    <property type="molecule type" value="Genomic_DNA"/>
</dbReference>
<dbReference type="Pfam" id="PF00512">
    <property type="entry name" value="HisKA"/>
    <property type="match status" value="1"/>
</dbReference>
<evidence type="ECO:0000256" key="5">
    <source>
        <dbReference type="ARBA" id="ARBA00022777"/>
    </source>
</evidence>
<feature type="domain" description="Histidine kinase" evidence="7">
    <location>
        <begin position="363"/>
        <end position="584"/>
    </location>
</feature>
<accession>A0A1I4WXK1</accession>
<dbReference type="SUPFAM" id="SSF47384">
    <property type="entry name" value="Homodimeric domain of signal transducing histidine kinase"/>
    <property type="match status" value="1"/>
</dbReference>
<feature type="transmembrane region" description="Helical" evidence="6">
    <location>
        <begin position="21"/>
        <end position="42"/>
    </location>
</feature>
<evidence type="ECO:0000256" key="2">
    <source>
        <dbReference type="ARBA" id="ARBA00012438"/>
    </source>
</evidence>
<dbReference type="PROSITE" id="PS50109">
    <property type="entry name" value="HIS_KIN"/>
    <property type="match status" value="1"/>
</dbReference>
<dbReference type="OrthoDB" id="9815750at2"/>
<dbReference type="GO" id="GO:0009927">
    <property type="term" value="F:histidine phosphotransfer kinase activity"/>
    <property type="evidence" value="ECO:0007669"/>
    <property type="project" value="TreeGrafter"/>
</dbReference>
<keyword evidence="9" id="KW-1185">Reference proteome</keyword>
<keyword evidence="6" id="KW-1133">Transmembrane helix</keyword>
<dbReference type="PRINTS" id="PR00344">
    <property type="entry name" value="BCTRLSENSOR"/>
</dbReference>
<dbReference type="Pfam" id="PF02518">
    <property type="entry name" value="HATPase_c"/>
    <property type="match status" value="1"/>
</dbReference>
<protein>
    <recommendedName>
        <fullName evidence="2">histidine kinase</fullName>
        <ecNumber evidence="2">2.7.13.3</ecNumber>
    </recommendedName>
</protein>